<reference evidence="2 3" key="1">
    <citation type="submission" date="2019-07" db="EMBL/GenBank/DDBJ databases">
        <title>Genomic Encyclopedia of Archaeal and Bacterial Type Strains, Phase II (KMG-II): from individual species to whole genera.</title>
        <authorList>
            <person name="Goeker M."/>
        </authorList>
    </citation>
    <scope>NUCLEOTIDE SEQUENCE [LARGE SCALE GENOMIC DNA]</scope>
    <source>
        <strain evidence="2 3">DSM 46842</strain>
    </source>
</reference>
<sequence>MVFLGRKVAVFVDGCFWHSCPVHATTPTANREWWVAKLQRNEQRDRHTDEHLGALGWTVLRFWEHEDPGAAVDVIELAVRRAPCR</sequence>
<keyword evidence="2" id="KW-0540">Nuclease</keyword>
<dbReference type="InterPro" id="IPR011335">
    <property type="entry name" value="Restrct_endonuc-II-like"/>
</dbReference>
<dbReference type="Gene3D" id="3.40.960.10">
    <property type="entry name" value="VSR Endonuclease"/>
    <property type="match status" value="1"/>
</dbReference>
<keyword evidence="2" id="KW-0255">Endonuclease</keyword>
<dbReference type="EMBL" id="VNHW01000001">
    <property type="protein sequence ID" value="TYP90796.1"/>
    <property type="molecule type" value="Genomic_DNA"/>
</dbReference>
<dbReference type="Pfam" id="PF04480">
    <property type="entry name" value="DUF559"/>
    <property type="match status" value="1"/>
</dbReference>
<evidence type="ECO:0000313" key="3">
    <source>
        <dbReference type="Proteomes" id="UP000322499"/>
    </source>
</evidence>
<keyword evidence="2" id="KW-0378">Hydrolase</keyword>
<organism evidence="2 3">
    <name type="scientific">Blastococcus xanthinilyticus</name>
    <dbReference type="NCBI Taxonomy" id="1564164"/>
    <lineage>
        <taxon>Bacteria</taxon>
        <taxon>Bacillati</taxon>
        <taxon>Actinomycetota</taxon>
        <taxon>Actinomycetes</taxon>
        <taxon>Geodermatophilales</taxon>
        <taxon>Geodermatophilaceae</taxon>
        <taxon>Blastococcus</taxon>
    </lineage>
</organism>
<evidence type="ECO:0000313" key="2">
    <source>
        <dbReference type="EMBL" id="TYP90796.1"/>
    </source>
</evidence>
<dbReference type="Proteomes" id="UP000322499">
    <property type="component" value="Unassembled WGS sequence"/>
</dbReference>
<feature type="domain" description="DUF559" evidence="1">
    <location>
        <begin position="39"/>
        <end position="66"/>
    </location>
</feature>
<gene>
    <name evidence="2" type="ORF">BD833_101515</name>
</gene>
<dbReference type="GO" id="GO:0004519">
    <property type="term" value="F:endonuclease activity"/>
    <property type="evidence" value="ECO:0007669"/>
    <property type="project" value="UniProtKB-KW"/>
</dbReference>
<evidence type="ECO:0000259" key="1">
    <source>
        <dbReference type="Pfam" id="PF04480"/>
    </source>
</evidence>
<dbReference type="AlphaFoldDB" id="A0A5S5D6X2"/>
<name>A0A5S5D6X2_9ACTN</name>
<dbReference type="SUPFAM" id="SSF52980">
    <property type="entry name" value="Restriction endonuclease-like"/>
    <property type="match status" value="1"/>
</dbReference>
<dbReference type="InterPro" id="IPR007569">
    <property type="entry name" value="DUF559"/>
</dbReference>
<accession>A0A5S5D6X2</accession>
<keyword evidence="3" id="KW-1185">Reference proteome</keyword>
<protein>
    <submittedName>
        <fullName evidence="2">DNA mismatch endonuclease Vsr</fullName>
    </submittedName>
</protein>
<comment type="caution">
    <text evidence="2">The sequence shown here is derived from an EMBL/GenBank/DDBJ whole genome shotgun (WGS) entry which is preliminary data.</text>
</comment>
<proteinExistence type="predicted"/>